<dbReference type="InterPro" id="IPR001509">
    <property type="entry name" value="Epimerase_deHydtase"/>
</dbReference>
<dbReference type="PANTHER" id="PTHR43245">
    <property type="entry name" value="BIFUNCTIONAL POLYMYXIN RESISTANCE PROTEIN ARNA"/>
    <property type="match status" value="1"/>
</dbReference>
<dbReference type="Pfam" id="PF01370">
    <property type="entry name" value="Epimerase"/>
    <property type="match status" value="1"/>
</dbReference>
<dbReference type="InterPro" id="IPR050177">
    <property type="entry name" value="Lipid_A_modif_metabolic_enz"/>
</dbReference>
<protein>
    <submittedName>
        <fullName evidence="2">NAD-dependent epimerase/dehydratase family protein</fullName>
    </submittedName>
</protein>
<sequence>MTNHAVLGGNGVIGRETISALLARGHSVSSVGRSASVSAGATSVVADLLDAASVMKAVKGAEVAYLTVGLLYSTKVWRRDWPVIMQNTIDACLAHGTRLVYFDNVYAYGRTDAPMTESTPIRPSSRKGVLRASLLGTLDAVARERGLDVTVGRSADFYGPGAATSAFNTFALDYVAKGKPPVWLFDSNQPHSMTYTPDIGEALAVLGTDERARGRTWHLPTAAPALTGAEYLELATGGELAHKTMTATTMRVGALFVAEARESLEMAYQYTAPYVFDSSAFESTFGIAPTPYREGIAAAQEQASVLTR</sequence>
<dbReference type="OrthoDB" id="8205493at2"/>
<dbReference type="InterPro" id="IPR036291">
    <property type="entry name" value="NAD(P)-bd_dom_sf"/>
</dbReference>
<evidence type="ECO:0000313" key="2">
    <source>
        <dbReference type="EMBL" id="RXZ67244.1"/>
    </source>
</evidence>
<comment type="caution">
    <text evidence="2">The sequence shown here is derived from an EMBL/GenBank/DDBJ whole genome shotgun (WGS) entry which is preliminary data.</text>
</comment>
<gene>
    <name evidence="2" type="ORF">ESP51_18625</name>
</gene>
<dbReference type="Proteomes" id="UP000293865">
    <property type="component" value="Unassembled WGS sequence"/>
</dbReference>
<evidence type="ECO:0000313" key="3">
    <source>
        <dbReference type="Proteomes" id="UP000293865"/>
    </source>
</evidence>
<dbReference type="RefSeq" id="WP_129522390.1">
    <property type="nucleotide sequence ID" value="NZ_SDPN01000056.1"/>
</dbReference>
<name>A0A4Q2KPC8_9MICO</name>
<keyword evidence="3" id="KW-1185">Reference proteome</keyword>
<dbReference type="Gene3D" id="3.40.50.720">
    <property type="entry name" value="NAD(P)-binding Rossmann-like Domain"/>
    <property type="match status" value="1"/>
</dbReference>
<organism evidence="2 3">
    <name type="scientific">Agromyces albus</name>
    <dbReference type="NCBI Taxonomy" id="205332"/>
    <lineage>
        <taxon>Bacteria</taxon>
        <taxon>Bacillati</taxon>
        <taxon>Actinomycetota</taxon>
        <taxon>Actinomycetes</taxon>
        <taxon>Micrococcales</taxon>
        <taxon>Microbacteriaceae</taxon>
        <taxon>Agromyces</taxon>
    </lineage>
</organism>
<reference evidence="2 3" key="1">
    <citation type="submission" date="2019-01" db="EMBL/GenBank/DDBJ databases">
        <title>Agromyces.</title>
        <authorList>
            <person name="Li J."/>
        </authorList>
    </citation>
    <scope>NUCLEOTIDE SEQUENCE [LARGE SCALE GENOMIC DNA]</scope>
    <source>
        <strain evidence="2 3">DSM 15934</strain>
    </source>
</reference>
<dbReference type="SUPFAM" id="SSF51735">
    <property type="entry name" value="NAD(P)-binding Rossmann-fold domains"/>
    <property type="match status" value="1"/>
</dbReference>
<dbReference type="PANTHER" id="PTHR43245:SF13">
    <property type="entry name" value="UDP-D-APIOSE_UDP-D-XYLOSE SYNTHASE 2"/>
    <property type="match status" value="1"/>
</dbReference>
<dbReference type="EMBL" id="SDPN01000056">
    <property type="protein sequence ID" value="RXZ67244.1"/>
    <property type="molecule type" value="Genomic_DNA"/>
</dbReference>
<accession>A0A4Q2KPC8</accession>
<dbReference type="AlphaFoldDB" id="A0A4Q2KPC8"/>
<feature type="domain" description="NAD-dependent epimerase/dehydratase" evidence="1">
    <location>
        <begin position="6"/>
        <end position="208"/>
    </location>
</feature>
<evidence type="ECO:0000259" key="1">
    <source>
        <dbReference type="Pfam" id="PF01370"/>
    </source>
</evidence>
<proteinExistence type="predicted"/>